<dbReference type="InterPro" id="IPR052179">
    <property type="entry name" value="DD-CPase-like"/>
</dbReference>
<dbReference type="Pfam" id="PF02557">
    <property type="entry name" value="VanY"/>
    <property type="match status" value="1"/>
</dbReference>
<sequence>MDDEIEIEVEENGMTRRMFVSASVLAAAGLTAFEIGALAEPAAADAWGGYSNGQIPLSALTPIPWRSQYLLRSDAVVALLALNENFSTSFGYDLPINDGYRDYAGQVEARNYWCAQGNCNYAAEPGTSNHGWALAIDVGVGRTDWSNPIYTWLKANGPSFGWVHPSWAEPGGYAPEAWHWEYNGTYDEASASSLLDDEMPLSFINIEGKAGVRKGGWYTIVSRPGQKPRAVFTGIHPGVKKLTNETYIANLQKFIDRLY</sequence>
<dbReference type="PANTHER" id="PTHR34385:SF1">
    <property type="entry name" value="PEPTIDOGLYCAN L-ALANYL-D-GLUTAMATE ENDOPEPTIDASE CWLK"/>
    <property type="match status" value="1"/>
</dbReference>
<evidence type="ECO:0000313" key="3">
    <source>
        <dbReference type="Proteomes" id="UP001144396"/>
    </source>
</evidence>
<dbReference type="EMBL" id="BSDP01000001">
    <property type="protein sequence ID" value="GLI27838.1"/>
    <property type="molecule type" value="Genomic_DNA"/>
</dbReference>
<dbReference type="PANTHER" id="PTHR34385">
    <property type="entry name" value="D-ALANYL-D-ALANINE CARBOXYPEPTIDASE"/>
    <property type="match status" value="1"/>
</dbReference>
<dbReference type="AlphaFoldDB" id="A0A9W6CST1"/>
<organism evidence="2 3">
    <name type="scientific">Agromyces rhizosphaerae</name>
    <dbReference type="NCBI Taxonomy" id="88374"/>
    <lineage>
        <taxon>Bacteria</taxon>
        <taxon>Bacillati</taxon>
        <taxon>Actinomycetota</taxon>
        <taxon>Actinomycetes</taxon>
        <taxon>Micrococcales</taxon>
        <taxon>Microbacteriaceae</taxon>
        <taxon>Agromyces</taxon>
    </lineage>
</organism>
<proteinExistence type="predicted"/>
<dbReference type="InterPro" id="IPR006311">
    <property type="entry name" value="TAT_signal"/>
</dbReference>
<dbReference type="SUPFAM" id="SSF55166">
    <property type="entry name" value="Hedgehog/DD-peptidase"/>
    <property type="match status" value="1"/>
</dbReference>
<dbReference type="RefSeq" id="WP_281884711.1">
    <property type="nucleotide sequence ID" value="NZ_BSDP01000001.1"/>
</dbReference>
<protein>
    <recommendedName>
        <fullName evidence="1">D-alanyl-D-alanine carboxypeptidase-like core domain-containing protein</fullName>
    </recommendedName>
</protein>
<evidence type="ECO:0000313" key="2">
    <source>
        <dbReference type="EMBL" id="GLI27838.1"/>
    </source>
</evidence>
<dbReference type="PROSITE" id="PS51318">
    <property type="entry name" value="TAT"/>
    <property type="match status" value="1"/>
</dbReference>
<dbReference type="InterPro" id="IPR003709">
    <property type="entry name" value="VanY-like_core_dom"/>
</dbReference>
<evidence type="ECO:0000259" key="1">
    <source>
        <dbReference type="Pfam" id="PF02557"/>
    </source>
</evidence>
<reference evidence="2" key="1">
    <citation type="submission" date="2022-12" db="EMBL/GenBank/DDBJ databases">
        <title>Reference genome sequencing for broad-spectrum identification of bacterial and archaeal isolates by mass spectrometry.</title>
        <authorList>
            <person name="Sekiguchi Y."/>
            <person name="Tourlousse D.M."/>
        </authorList>
    </citation>
    <scope>NUCLEOTIDE SEQUENCE</scope>
    <source>
        <strain evidence="2">14</strain>
    </source>
</reference>
<name>A0A9W6CST1_9MICO</name>
<accession>A0A9W6CST1</accession>
<dbReference type="CDD" id="cd14814">
    <property type="entry name" value="Peptidase_M15"/>
    <property type="match status" value="1"/>
</dbReference>
<comment type="caution">
    <text evidence="2">The sequence shown here is derived from an EMBL/GenBank/DDBJ whole genome shotgun (WGS) entry which is preliminary data.</text>
</comment>
<dbReference type="Gene3D" id="3.30.1380.10">
    <property type="match status" value="1"/>
</dbReference>
<dbReference type="InterPro" id="IPR009045">
    <property type="entry name" value="Zn_M74/Hedgehog-like"/>
</dbReference>
<keyword evidence="3" id="KW-1185">Reference proteome</keyword>
<dbReference type="GO" id="GO:0008233">
    <property type="term" value="F:peptidase activity"/>
    <property type="evidence" value="ECO:0007669"/>
    <property type="project" value="InterPro"/>
</dbReference>
<dbReference type="Proteomes" id="UP001144396">
    <property type="component" value="Unassembled WGS sequence"/>
</dbReference>
<gene>
    <name evidence="2" type="ORF">ARHIZOSPH14_20800</name>
</gene>
<feature type="domain" description="D-alanyl-D-alanine carboxypeptidase-like core" evidence="1">
    <location>
        <begin position="71"/>
        <end position="184"/>
    </location>
</feature>
<dbReference type="GO" id="GO:0006508">
    <property type="term" value="P:proteolysis"/>
    <property type="evidence" value="ECO:0007669"/>
    <property type="project" value="InterPro"/>
</dbReference>